<feature type="domain" description="Bacterial Ig-like" evidence="2">
    <location>
        <begin position="46"/>
        <end position="130"/>
    </location>
</feature>
<dbReference type="InterPro" id="IPR044016">
    <property type="entry name" value="Big_13"/>
</dbReference>
<dbReference type="NCBIfam" id="NF033510">
    <property type="entry name" value="Ca_tandemer"/>
    <property type="match status" value="5"/>
</dbReference>
<evidence type="ECO:0000313" key="3">
    <source>
        <dbReference type="EnsemblMetazoa" id="ACOM037668-PA.1"/>
    </source>
</evidence>
<feature type="region of interest" description="Disordered" evidence="1">
    <location>
        <begin position="26"/>
        <end position="100"/>
    </location>
</feature>
<reference evidence="3" key="1">
    <citation type="submission" date="2022-08" db="UniProtKB">
        <authorList>
            <consortium name="EnsemblMetazoa"/>
        </authorList>
    </citation>
    <scope>IDENTIFICATION</scope>
</reference>
<feature type="compositionally biased region" description="Polar residues" evidence="1">
    <location>
        <begin position="54"/>
        <end position="63"/>
    </location>
</feature>
<dbReference type="Proteomes" id="UP000075882">
    <property type="component" value="Unassembled WGS sequence"/>
</dbReference>
<dbReference type="EnsemblMetazoa" id="ACOM037668-RA">
    <property type="protein sequence ID" value="ACOM037668-PA.1"/>
    <property type="gene ID" value="ACOM037668"/>
</dbReference>
<dbReference type="Gene3D" id="3.30.420.430">
    <property type="match status" value="3"/>
</dbReference>
<accession>A0A8W7PTQ9</accession>
<dbReference type="Gene3D" id="2.60.40.10">
    <property type="entry name" value="Immunoglobulins"/>
    <property type="match status" value="2"/>
</dbReference>
<feature type="compositionally biased region" description="Polar residues" evidence="1">
    <location>
        <begin position="354"/>
        <end position="368"/>
    </location>
</feature>
<organism evidence="3">
    <name type="scientific">Anopheles coluzzii</name>
    <name type="common">African malaria mosquito</name>
    <dbReference type="NCBI Taxonomy" id="1518534"/>
    <lineage>
        <taxon>Eukaryota</taxon>
        <taxon>Metazoa</taxon>
        <taxon>Ecdysozoa</taxon>
        <taxon>Arthropoda</taxon>
        <taxon>Hexapoda</taxon>
        <taxon>Insecta</taxon>
        <taxon>Pterygota</taxon>
        <taxon>Neoptera</taxon>
        <taxon>Endopterygota</taxon>
        <taxon>Diptera</taxon>
        <taxon>Nematocera</taxon>
        <taxon>Culicoidea</taxon>
        <taxon>Culicidae</taxon>
        <taxon>Anophelinae</taxon>
        <taxon>Anopheles</taxon>
    </lineage>
</organism>
<feature type="compositionally biased region" description="Polar residues" evidence="1">
    <location>
        <begin position="85"/>
        <end position="95"/>
    </location>
</feature>
<dbReference type="Pfam" id="PF19077">
    <property type="entry name" value="Big_13"/>
    <property type="match status" value="5"/>
</dbReference>
<feature type="compositionally biased region" description="Basic and acidic residues" evidence="1">
    <location>
        <begin position="34"/>
        <end position="44"/>
    </location>
</feature>
<feature type="region of interest" description="Disordered" evidence="1">
    <location>
        <begin position="347"/>
        <end position="372"/>
    </location>
</feature>
<feature type="domain" description="Bacterial Ig-like" evidence="2">
    <location>
        <begin position="153"/>
        <end position="233"/>
    </location>
</feature>
<proteinExistence type="predicted"/>
<feature type="domain" description="Bacterial Ig-like" evidence="2">
    <location>
        <begin position="463"/>
        <end position="546"/>
    </location>
</feature>
<evidence type="ECO:0000259" key="2">
    <source>
        <dbReference type="Pfam" id="PF19077"/>
    </source>
</evidence>
<feature type="domain" description="Bacterial Ig-like" evidence="2">
    <location>
        <begin position="361"/>
        <end position="440"/>
    </location>
</feature>
<feature type="domain" description="Bacterial Ig-like" evidence="2">
    <location>
        <begin position="249"/>
        <end position="335"/>
    </location>
</feature>
<dbReference type="AlphaFoldDB" id="A0A8W7PTQ9"/>
<name>A0A8W7PTQ9_ANOCL</name>
<dbReference type="InterPro" id="IPR013783">
    <property type="entry name" value="Ig-like_fold"/>
</dbReference>
<evidence type="ECO:0000256" key="1">
    <source>
        <dbReference type="SAM" id="MobiDB-lite"/>
    </source>
</evidence>
<sequence>MVTQMPRESDLVGNAPWHRREYGLYGQYPGTRGPGDRDGGRQCEPHTGALQKGDISNDNTPTLKGTALPGGTVTVQRHGDRQRQKNNNGNWSLTPESALKDGSHNLTVTVVDSIGQTSPSTGDFGIVIDTLPPAPATGLVVTDDYGDVQGPLSAGSTTDDNTPTFSGKADVGSVVNVLDNGKVIGSTTTDANGNWTFTPSTPLDNGAHDFTTTVTDAAGNTSGEGEHLAVTVDAIKGQVQLTGLVDDVGDIQGTIAQNGVTDDTRPTLNGTAKANSVVTVSDGTTVLGSVTADSNGNWSFTPAVDLGQGAHSLSASAKEPAGGVSTSGSWAFTVDSVAPTAPFIDSAADDVGSVQPQNMQSGSATDDPTPTLAGRAEANSIVKVYDQNGLLGSVQTNASGQWSFTPTSKLSEGEHRFTVTATDKAGNVSDPSNTFTLTLDFTAPDASKVAITGVDDAVGAIKGNVAVGSTTDDNRPTIKGTGAEAGNTITVYNGTTVIGTALVQADGTWSLKPTLPLADGLVTLTAKESDLVGNTTVASPEYGFTVSTQAPAAPGDRDGGRQC</sequence>
<protein>
    <recommendedName>
        <fullName evidence="2">Bacterial Ig-like domain-containing protein</fullName>
    </recommendedName>
</protein>